<dbReference type="Gene3D" id="3.30.160.60">
    <property type="entry name" value="Classic Zinc Finger"/>
    <property type="match status" value="3"/>
</dbReference>
<feature type="compositionally biased region" description="Polar residues" evidence="8">
    <location>
        <begin position="63"/>
        <end position="79"/>
    </location>
</feature>
<evidence type="ECO:0000256" key="4">
    <source>
        <dbReference type="ARBA" id="ARBA00022833"/>
    </source>
</evidence>
<feature type="domain" description="C2H2-type" evidence="9">
    <location>
        <begin position="277"/>
        <end position="307"/>
    </location>
</feature>
<feature type="compositionally biased region" description="Basic residues" evidence="8">
    <location>
        <begin position="236"/>
        <end position="245"/>
    </location>
</feature>
<keyword evidence="1" id="KW-0479">Metal-binding</keyword>
<dbReference type="GO" id="GO:0045944">
    <property type="term" value="P:positive regulation of transcription by RNA polymerase II"/>
    <property type="evidence" value="ECO:0007669"/>
    <property type="project" value="UniProtKB-ARBA"/>
</dbReference>
<dbReference type="SUPFAM" id="SSF57667">
    <property type="entry name" value="beta-beta-alpha zinc fingers"/>
    <property type="match status" value="1"/>
</dbReference>
<evidence type="ECO:0000256" key="6">
    <source>
        <dbReference type="ARBA" id="ARBA00023163"/>
    </source>
</evidence>
<keyword evidence="5" id="KW-0805">Transcription regulation</keyword>
<evidence type="ECO:0000259" key="9">
    <source>
        <dbReference type="PROSITE" id="PS50157"/>
    </source>
</evidence>
<dbReference type="PANTHER" id="PTHR19818:SF139">
    <property type="entry name" value="PAIR-RULE PROTEIN ODD-PAIRED"/>
    <property type="match status" value="1"/>
</dbReference>
<dbReference type="KEGG" id="bbel:109479866"/>
<dbReference type="PANTHER" id="PTHR19818">
    <property type="entry name" value="ZINC FINGER PROTEIN ZIC AND GLI"/>
    <property type="match status" value="1"/>
</dbReference>
<dbReference type="InterPro" id="IPR036236">
    <property type="entry name" value="Znf_C2H2_sf"/>
</dbReference>
<feature type="domain" description="C2H2-type" evidence="9">
    <location>
        <begin position="308"/>
        <end position="337"/>
    </location>
</feature>
<reference evidence="11" key="1">
    <citation type="submission" date="2025-08" db="UniProtKB">
        <authorList>
            <consortium name="RefSeq"/>
        </authorList>
    </citation>
    <scope>IDENTIFICATION</scope>
    <source>
        <tissue evidence="11">Gonad</tissue>
    </source>
</reference>
<dbReference type="FunFam" id="3.30.160.60:FF:000032">
    <property type="entry name" value="Krueppel-like factor 4"/>
    <property type="match status" value="1"/>
</dbReference>
<evidence type="ECO:0000256" key="2">
    <source>
        <dbReference type="ARBA" id="ARBA00022737"/>
    </source>
</evidence>
<dbReference type="InterPro" id="IPR050329">
    <property type="entry name" value="GLI_C2H2-zinc-finger"/>
</dbReference>
<evidence type="ECO:0000313" key="11">
    <source>
        <dbReference type="RefSeq" id="XP_019637461.1"/>
    </source>
</evidence>
<dbReference type="Proteomes" id="UP000515135">
    <property type="component" value="Unplaced"/>
</dbReference>
<dbReference type="GO" id="GO:0000981">
    <property type="term" value="F:DNA-binding transcription factor activity, RNA polymerase II-specific"/>
    <property type="evidence" value="ECO:0007669"/>
    <property type="project" value="TreeGrafter"/>
</dbReference>
<evidence type="ECO:0000256" key="5">
    <source>
        <dbReference type="ARBA" id="ARBA00023015"/>
    </source>
</evidence>
<feature type="domain" description="C2H2-type" evidence="9">
    <location>
        <begin position="247"/>
        <end position="276"/>
    </location>
</feature>
<dbReference type="GO" id="GO:0008270">
    <property type="term" value="F:zinc ion binding"/>
    <property type="evidence" value="ECO:0007669"/>
    <property type="project" value="UniProtKB-KW"/>
</dbReference>
<evidence type="ECO:0000256" key="8">
    <source>
        <dbReference type="SAM" id="MobiDB-lite"/>
    </source>
</evidence>
<feature type="region of interest" description="Disordered" evidence="8">
    <location>
        <begin position="227"/>
        <end position="246"/>
    </location>
</feature>
<keyword evidence="2" id="KW-0677">Repeat</keyword>
<dbReference type="OrthoDB" id="10054479at2759"/>
<name>A0A6P5A6P9_BRABE</name>
<dbReference type="Pfam" id="PF00096">
    <property type="entry name" value="zf-C2H2"/>
    <property type="match status" value="2"/>
</dbReference>
<evidence type="ECO:0000313" key="10">
    <source>
        <dbReference type="Proteomes" id="UP000515135"/>
    </source>
</evidence>
<dbReference type="PROSITE" id="PS50157">
    <property type="entry name" value="ZINC_FINGER_C2H2_2"/>
    <property type="match status" value="3"/>
</dbReference>
<gene>
    <name evidence="11" type="primary">LOC109479866</name>
</gene>
<proteinExistence type="predicted"/>
<dbReference type="GeneID" id="109479866"/>
<dbReference type="InterPro" id="IPR013087">
    <property type="entry name" value="Znf_C2H2_type"/>
</dbReference>
<evidence type="ECO:0000256" key="3">
    <source>
        <dbReference type="ARBA" id="ARBA00022771"/>
    </source>
</evidence>
<sequence length="352" mass="39231">MEATFSCPQCSFCVDHDIMLRVLKHFFNCTSFQYIMDLSCGHHPGLGHTHFPGTLKYKHVSDSPVSNKNATPQACTSQREPAAEENMAENEFHDSSEMIPPAEIKTEPAEDTMDGPDCAVVEPTAPPAQMMDTAGFGEDCHPVSVVCAMGGMQDAVAGSSNDTDGLLQHDTETHTITTEPVGAPSMVVTRSPAMAAARTASAGSHGNNDGGTLDSCLPNNMWNYLSNVEESSSGTPRKKRNRKRDRYTCPEDGCDRTFRDKYEMTNHLRTHTGEKPFKCDWPGCDKFFTHVSSKTQHYKSVHIKYVPHKCSKCGKGFTKPSQMKRHEEKCSLKIYQPEVWNERRTSRHFEKD</sequence>
<dbReference type="GO" id="GO:0000978">
    <property type="term" value="F:RNA polymerase II cis-regulatory region sequence-specific DNA binding"/>
    <property type="evidence" value="ECO:0007669"/>
    <property type="project" value="TreeGrafter"/>
</dbReference>
<dbReference type="GO" id="GO:0005634">
    <property type="term" value="C:nucleus"/>
    <property type="evidence" value="ECO:0007669"/>
    <property type="project" value="UniProtKB-ARBA"/>
</dbReference>
<dbReference type="SMART" id="SM00355">
    <property type="entry name" value="ZnF_C2H2"/>
    <property type="match status" value="3"/>
</dbReference>
<organism evidence="10 11">
    <name type="scientific">Branchiostoma belcheri</name>
    <name type="common">Amphioxus</name>
    <dbReference type="NCBI Taxonomy" id="7741"/>
    <lineage>
        <taxon>Eukaryota</taxon>
        <taxon>Metazoa</taxon>
        <taxon>Chordata</taxon>
        <taxon>Cephalochordata</taxon>
        <taxon>Leptocardii</taxon>
        <taxon>Amphioxiformes</taxon>
        <taxon>Branchiostomatidae</taxon>
        <taxon>Branchiostoma</taxon>
    </lineage>
</organism>
<dbReference type="PROSITE" id="PS00028">
    <property type="entry name" value="ZINC_FINGER_C2H2_1"/>
    <property type="match status" value="2"/>
</dbReference>
<feature type="region of interest" description="Disordered" evidence="8">
    <location>
        <begin position="62"/>
        <end position="100"/>
    </location>
</feature>
<accession>A0A6P5A6P9</accession>
<protein>
    <submittedName>
        <fullName evidence="11">Krueppel-like factor 6</fullName>
    </submittedName>
</protein>
<evidence type="ECO:0000256" key="1">
    <source>
        <dbReference type="ARBA" id="ARBA00022723"/>
    </source>
</evidence>
<keyword evidence="3 7" id="KW-0863">Zinc-finger</keyword>
<keyword evidence="4" id="KW-0862">Zinc</keyword>
<dbReference type="AlphaFoldDB" id="A0A6P5A6P9"/>
<keyword evidence="10" id="KW-1185">Reference proteome</keyword>
<evidence type="ECO:0000256" key="7">
    <source>
        <dbReference type="PROSITE-ProRule" id="PRU00042"/>
    </source>
</evidence>
<dbReference type="RefSeq" id="XP_019637461.1">
    <property type="nucleotide sequence ID" value="XM_019781902.1"/>
</dbReference>
<keyword evidence="6" id="KW-0804">Transcription</keyword>